<name>A0AAD4SHW1_9MAGN</name>
<evidence type="ECO:0000259" key="1">
    <source>
        <dbReference type="Pfam" id="PF25475"/>
    </source>
</evidence>
<organism evidence="2 3">
    <name type="scientific">Papaver atlanticum</name>
    <dbReference type="NCBI Taxonomy" id="357466"/>
    <lineage>
        <taxon>Eukaryota</taxon>
        <taxon>Viridiplantae</taxon>
        <taxon>Streptophyta</taxon>
        <taxon>Embryophyta</taxon>
        <taxon>Tracheophyta</taxon>
        <taxon>Spermatophyta</taxon>
        <taxon>Magnoliopsida</taxon>
        <taxon>Ranunculales</taxon>
        <taxon>Papaveraceae</taxon>
        <taxon>Papaveroideae</taxon>
        <taxon>Papaver</taxon>
    </lineage>
</organism>
<dbReference type="AlphaFoldDB" id="A0AAD4SHW1"/>
<feature type="domain" description="DUF7903" evidence="1">
    <location>
        <begin position="123"/>
        <end position="244"/>
    </location>
</feature>
<dbReference type="InterPro" id="IPR057225">
    <property type="entry name" value="DUF7903"/>
</dbReference>
<accession>A0AAD4SHW1</accession>
<sequence>MVAIFSLSLSPDSINRYINQAFTLSCVFSSDLIGLPMEAYIPPHKRDDNNRPLPTQFKINVGESSTWKHGGPKRGFVINMPNAVFMWFMESDNDDIPANSIRFLLVDGYTCLKSAPLSRRFFVKNTPWVSITERIRSELLASFANVRGAMDLGEAGSAIKPTFDAKIGQIHLLDPPANIISSSSKLEVETAAAHVKKQFCGNLPDSYMEAILYGVAPKIIADLHQSKEYYQVIVSDKRGPKSGIII</sequence>
<dbReference type="PANTHER" id="PTHR35481">
    <property type="entry name" value="DNA-DIRECTED RNA POLYMERASE SUBUNIT ALPHA"/>
    <property type="match status" value="1"/>
</dbReference>
<protein>
    <recommendedName>
        <fullName evidence="1">DUF7903 domain-containing protein</fullName>
    </recommendedName>
</protein>
<proteinExistence type="predicted"/>
<dbReference type="Proteomes" id="UP001202328">
    <property type="component" value="Unassembled WGS sequence"/>
</dbReference>
<dbReference type="PANTHER" id="PTHR35481:SF1">
    <property type="entry name" value="DNA-DIRECTED RNA POLYMERASE SUBUNIT ALPHA"/>
    <property type="match status" value="1"/>
</dbReference>
<dbReference type="Pfam" id="PF25475">
    <property type="entry name" value="DUF7903"/>
    <property type="match status" value="1"/>
</dbReference>
<evidence type="ECO:0000313" key="2">
    <source>
        <dbReference type="EMBL" id="KAI3906881.1"/>
    </source>
</evidence>
<comment type="caution">
    <text evidence="2">The sequence shown here is derived from an EMBL/GenBank/DDBJ whole genome shotgun (WGS) entry which is preliminary data.</text>
</comment>
<evidence type="ECO:0000313" key="3">
    <source>
        <dbReference type="Proteomes" id="UP001202328"/>
    </source>
</evidence>
<keyword evidence="3" id="KW-1185">Reference proteome</keyword>
<reference evidence="2" key="1">
    <citation type="submission" date="2022-04" db="EMBL/GenBank/DDBJ databases">
        <title>A functionally conserved STORR gene fusion in Papaver species that diverged 16.8 million years ago.</title>
        <authorList>
            <person name="Catania T."/>
        </authorList>
    </citation>
    <scope>NUCLEOTIDE SEQUENCE</scope>
    <source>
        <strain evidence="2">S-188037</strain>
    </source>
</reference>
<dbReference type="EMBL" id="JAJJMB010010711">
    <property type="protein sequence ID" value="KAI3906881.1"/>
    <property type="molecule type" value="Genomic_DNA"/>
</dbReference>
<gene>
    <name evidence="2" type="ORF">MKW98_004931</name>
</gene>